<comment type="caution">
    <text evidence="4">The sequence shown here is derived from an EMBL/GenBank/DDBJ whole genome shotgun (WGS) entry which is preliminary data.</text>
</comment>
<dbReference type="EMBL" id="JAKUCV010000686">
    <property type="protein sequence ID" value="KAJ4849154.1"/>
    <property type="molecule type" value="Genomic_DNA"/>
</dbReference>
<dbReference type="Proteomes" id="UP001141552">
    <property type="component" value="Unassembled WGS sequence"/>
</dbReference>
<organism evidence="4 5">
    <name type="scientific">Turnera subulata</name>
    <dbReference type="NCBI Taxonomy" id="218843"/>
    <lineage>
        <taxon>Eukaryota</taxon>
        <taxon>Viridiplantae</taxon>
        <taxon>Streptophyta</taxon>
        <taxon>Embryophyta</taxon>
        <taxon>Tracheophyta</taxon>
        <taxon>Spermatophyta</taxon>
        <taxon>Magnoliopsida</taxon>
        <taxon>eudicotyledons</taxon>
        <taxon>Gunneridae</taxon>
        <taxon>Pentapetalae</taxon>
        <taxon>rosids</taxon>
        <taxon>fabids</taxon>
        <taxon>Malpighiales</taxon>
        <taxon>Passifloraceae</taxon>
        <taxon>Turnera</taxon>
    </lineage>
</organism>
<dbReference type="InterPro" id="IPR040389">
    <property type="entry name" value="SMR"/>
</dbReference>
<accession>A0A9Q0GFA1</accession>
<keyword evidence="1" id="KW-0649">Protein kinase inhibitor</keyword>
<dbReference type="GO" id="GO:0004860">
    <property type="term" value="F:protein kinase inhibitor activity"/>
    <property type="evidence" value="ECO:0007669"/>
    <property type="project" value="UniProtKB-KW"/>
</dbReference>
<evidence type="ECO:0000313" key="4">
    <source>
        <dbReference type="EMBL" id="KAJ4849154.1"/>
    </source>
</evidence>
<protein>
    <recommendedName>
        <fullName evidence="6">Cyclin-dependent protein kinase inhibitor SMR3</fullName>
    </recommendedName>
</protein>
<feature type="compositionally biased region" description="Basic and acidic residues" evidence="3">
    <location>
        <begin position="52"/>
        <end position="97"/>
    </location>
</feature>
<keyword evidence="5" id="KW-1185">Reference proteome</keyword>
<keyword evidence="2" id="KW-0131">Cell cycle</keyword>
<evidence type="ECO:0000256" key="1">
    <source>
        <dbReference type="ARBA" id="ARBA00023013"/>
    </source>
</evidence>
<reference evidence="4" key="2">
    <citation type="journal article" date="2023" name="Plants (Basel)">
        <title>Annotation of the Turnera subulata (Passifloraceae) Draft Genome Reveals the S-Locus Evolved after the Divergence of Turneroideae from Passifloroideae in a Stepwise Manner.</title>
        <authorList>
            <person name="Henning P.M."/>
            <person name="Roalson E.H."/>
            <person name="Mir W."/>
            <person name="McCubbin A.G."/>
            <person name="Shore J.S."/>
        </authorList>
    </citation>
    <scope>NUCLEOTIDE SEQUENCE</scope>
    <source>
        <strain evidence="4">F60SS</strain>
    </source>
</reference>
<gene>
    <name evidence="4" type="ORF">Tsubulata_045091</name>
</gene>
<dbReference type="GO" id="GO:0005634">
    <property type="term" value="C:nucleus"/>
    <property type="evidence" value="ECO:0007669"/>
    <property type="project" value="TreeGrafter"/>
</dbReference>
<dbReference type="PANTHER" id="PTHR33142">
    <property type="entry name" value="CYCLIN-DEPENDENT PROTEIN KINASE INHIBITOR SMR13"/>
    <property type="match status" value="1"/>
</dbReference>
<dbReference type="OrthoDB" id="1933617at2759"/>
<evidence type="ECO:0000313" key="5">
    <source>
        <dbReference type="Proteomes" id="UP001141552"/>
    </source>
</evidence>
<evidence type="ECO:0000256" key="2">
    <source>
        <dbReference type="ARBA" id="ARBA00023306"/>
    </source>
</evidence>
<feature type="compositionally biased region" description="Basic residues" evidence="3">
    <location>
        <begin position="150"/>
        <end position="167"/>
    </location>
</feature>
<dbReference type="GO" id="GO:0032875">
    <property type="term" value="P:regulation of DNA endoreduplication"/>
    <property type="evidence" value="ECO:0007669"/>
    <property type="project" value="InterPro"/>
</dbReference>
<proteinExistence type="predicted"/>
<feature type="region of interest" description="Disordered" evidence="3">
    <location>
        <begin position="180"/>
        <end position="199"/>
    </location>
</feature>
<dbReference type="AlphaFoldDB" id="A0A9Q0GFA1"/>
<name>A0A9Q0GFA1_9ROSI</name>
<sequence>MLSEFRSLPLVGLPNPDMFFSEKDLNSKEFNLQVRPELEDNCCGINPPLQEDSQKNEVQEPKQEEEKAAAEEKDSCKLQDSQKNEQVQEQKQEEDSSCKLLVPTLKIQLPGEGENRTEEEEEDNSDGFKTPTSADHKIPLVLQRPPAPPRKPKALPSAKRKSSSRRRALLDLSNEIESLFPPALRSDLGARMKKARQGN</sequence>
<evidence type="ECO:0000256" key="3">
    <source>
        <dbReference type="SAM" id="MobiDB-lite"/>
    </source>
</evidence>
<reference evidence="4" key="1">
    <citation type="submission" date="2022-02" db="EMBL/GenBank/DDBJ databases">
        <authorList>
            <person name="Henning P.M."/>
            <person name="McCubbin A.G."/>
            <person name="Shore J.S."/>
        </authorList>
    </citation>
    <scope>NUCLEOTIDE SEQUENCE</scope>
    <source>
        <strain evidence="4">F60SS</strain>
        <tissue evidence="4">Leaves</tissue>
    </source>
</reference>
<feature type="region of interest" description="Disordered" evidence="3">
    <location>
        <begin position="39"/>
        <end position="169"/>
    </location>
</feature>
<evidence type="ECO:0008006" key="6">
    <source>
        <dbReference type="Google" id="ProtNLM"/>
    </source>
</evidence>
<dbReference type="PANTHER" id="PTHR33142:SF66">
    <property type="entry name" value="CYCLIN-DEPENDENT PROTEIN KINASE INHIBITOR SMR3"/>
    <property type="match status" value="1"/>
</dbReference>